<dbReference type="PIRSF" id="PIRSF035042">
    <property type="entry name" value="UCP035042_thirdx"/>
    <property type="match status" value="1"/>
</dbReference>
<dbReference type="Gene3D" id="3.40.30.10">
    <property type="entry name" value="Glutaredoxin"/>
    <property type="match status" value="1"/>
</dbReference>
<proteinExistence type="predicted"/>
<accession>A0A6N8FQU4</accession>
<reference evidence="1 2" key="1">
    <citation type="journal article" date="2019" name="Front. Microbiol.">
        <title>Genomic Features for Desiccation Tolerance and Sugar Biosynthesis in the Extremophile Gloeocapsopsis sp. UTEX B3054.</title>
        <authorList>
            <person name="Urrejola C."/>
            <person name="Alcorta J."/>
            <person name="Salas L."/>
            <person name="Vasquez M."/>
            <person name="Polz M.F."/>
            <person name="Vicuna R."/>
            <person name="Diez B."/>
        </authorList>
    </citation>
    <scope>NUCLEOTIDE SEQUENCE [LARGE SCALE GENOMIC DNA]</scope>
    <source>
        <strain evidence="1 2">1H9</strain>
    </source>
</reference>
<keyword evidence="2" id="KW-1185">Reference proteome</keyword>
<dbReference type="Pfam" id="PF06999">
    <property type="entry name" value="Suc_Fer-like"/>
    <property type="match status" value="1"/>
</dbReference>
<protein>
    <submittedName>
        <fullName evidence="1">Sucrase ferredoxin</fullName>
    </submittedName>
</protein>
<dbReference type="InterPro" id="IPR036249">
    <property type="entry name" value="Thioredoxin-like_sf"/>
</dbReference>
<gene>
    <name evidence="1" type="ORF">BWI75_01135</name>
</gene>
<dbReference type="SUPFAM" id="SSF52833">
    <property type="entry name" value="Thioredoxin-like"/>
    <property type="match status" value="1"/>
</dbReference>
<name>A0A6N8FQU4_9CHRO</name>
<dbReference type="AlphaFoldDB" id="A0A6N8FQU4"/>
<dbReference type="Proteomes" id="UP000441797">
    <property type="component" value="Unassembled WGS sequence"/>
</dbReference>
<dbReference type="RefSeq" id="WP_105218427.1">
    <property type="nucleotide sequence ID" value="NZ_CAWNSU010000115.1"/>
</dbReference>
<evidence type="ECO:0000313" key="1">
    <source>
        <dbReference type="EMBL" id="MUL35002.1"/>
    </source>
</evidence>
<dbReference type="InterPro" id="IPR010350">
    <property type="entry name" value="Aim32/Apd1-like_bac"/>
</dbReference>
<sequence length="331" mass="38186">MTQVDIIKECRLCSEISKASGEDPIGSAGNYDHFLFFEMPEPWSENFVYEHPQLGAIHTMTKALRKEHSISARVMAIAPDYKKSNLTRVLHYQRPTGQFAKFEKREFLIPHEEIMSLAIALLKPDELSQFDAYQQQTSHIRDMMLCTHGSYDLACGRFGYPLYRQLRAEFAANSESGLRVWRCSHLGPHNFAPLLVDFPEGRYWGRLKSEILPLLVQRNGSVAELYPFYVGWAGIGWVEQIVEREIWMREGWDWVNYLKTGQTLAIDPSDEDYPDWAEVRIDFTSADGKLSGAYEARIEAKGTVKTMWTSGKDQPLWEVKQYCVSRLNRVD</sequence>
<evidence type="ECO:0000313" key="2">
    <source>
        <dbReference type="Proteomes" id="UP000441797"/>
    </source>
</evidence>
<dbReference type="CDD" id="cd03062">
    <property type="entry name" value="TRX_Fd_Sucrase"/>
    <property type="match status" value="1"/>
</dbReference>
<dbReference type="OrthoDB" id="3399139at2"/>
<comment type="caution">
    <text evidence="1">The sequence shown here is derived from an EMBL/GenBank/DDBJ whole genome shotgun (WGS) entry which is preliminary data.</text>
</comment>
<dbReference type="InterPro" id="IPR009737">
    <property type="entry name" value="Aim32/Apd1-like"/>
</dbReference>
<organism evidence="1 2">
    <name type="scientific">Gloeocapsopsis dulcis AAB1 = 1H9</name>
    <dbReference type="NCBI Taxonomy" id="1433147"/>
    <lineage>
        <taxon>Bacteria</taxon>
        <taxon>Bacillati</taxon>
        <taxon>Cyanobacteriota</taxon>
        <taxon>Cyanophyceae</taxon>
        <taxon>Oscillatoriophycideae</taxon>
        <taxon>Chroococcales</taxon>
        <taxon>Chroococcaceae</taxon>
        <taxon>Gloeocapsopsis</taxon>
        <taxon>Gloeocapsopsis dulcis</taxon>
    </lineage>
</organism>
<dbReference type="EMBL" id="NAPY01000001">
    <property type="protein sequence ID" value="MUL35002.1"/>
    <property type="molecule type" value="Genomic_DNA"/>
</dbReference>